<comment type="caution">
    <text evidence="1">The sequence shown here is derived from an EMBL/GenBank/DDBJ whole genome shotgun (WGS) entry which is preliminary data.</text>
</comment>
<dbReference type="AlphaFoldDB" id="A0AA87ZKN6"/>
<sequence length="90" mass="9884">MALEAVGGSLPNSPLGNAEDVAAYPLLHSYPAKLHHLVSEFASRLFTYSIDIRRELSLSGVVLTLFAMSDNELIQIRTPQQVISCYNKGH</sequence>
<proteinExistence type="predicted"/>
<reference evidence="1" key="1">
    <citation type="submission" date="2023-07" db="EMBL/GenBank/DDBJ databases">
        <title>draft genome sequence of fig (Ficus carica).</title>
        <authorList>
            <person name="Takahashi T."/>
            <person name="Nishimura K."/>
        </authorList>
    </citation>
    <scope>NUCLEOTIDE SEQUENCE</scope>
</reference>
<evidence type="ECO:0000313" key="2">
    <source>
        <dbReference type="Proteomes" id="UP001187192"/>
    </source>
</evidence>
<feature type="non-terminal residue" evidence="1">
    <location>
        <position position="1"/>
    </location>
</feature>
<dbReference type="Proteomes" id="UP001187192">
    <property type="component" value="Unassembled WGS sequence"/>
</dbReference>
<evidence type="ECO:0000313" key="1">
    <source>
        <dbReference type="EMBL" id="GMN25986.1"/>
    </source>
</evidence>
<gene>
    <name evidence="1" type="ORF">TIFTF001_046010</name>
</gene>
<dbReference type="EMBL" id="BTGU01004363">
    <property type="protein sequence ID" value="GMN25986.1"/>
    <property type="molecule type" value="Genomic_DNA"/>
</dbReference>
<protein>
    <submittedName>
        <fullName evidence="1">Uncharacterized protein</fullName>
    </submittedName>
</protein>
<accession>A0AA87ZKN6</accession>
<organism evidence="1 2">
    <name type="scientific">Ficus carica</name>
    <name type="common">Common fig</name>
    <dbReference type="NCBI Taxonomy" id="3494"/>
    <lineage>
        <taxon>Eukaryota</taxon>
        <taxon>Viridiplantae</taxon>
        <taxon>Streptophyta</taxon>
        <taxon>Embryophyta</taxon>
        <taxon>Tracheophyta</taxon>
        <taxon>Spermatophyta</taxon>
        <taxon>Magnoliopsida</taxon>
        <taxon>eudicotyledons</taxon>
        <taxon>Gunneridae</taxon>
        <taxon>Pentapetalae</taxon>
        <taxon>rosids</taxon>
        <taxon>fabids</taxon>
        <taxon>Rosales</taxon>
        <taxon>Moraceae</taxon>
        <taxon>Ficeae</taxon>
        <taxon>Ficus</taxon>
    </lineage>
</organism>
<name>A0AA87ZKN6_FICCA</name>
<keyword evidence="2" id="KW-1185">Reference proteome</keyword>